<accession>A0A1G6ZA17</accession>
<sequence>MDTPFVLELIYNAPIEKVWLALTNENSMREWYFPQLKKFEPVVGFNFEFINDGSPFQKEWRVTQVIREKLLAHSWTYIGYPGYSEVIFEITEEGNQTKLKLTHTGLSSFPTDPHFARKRFEDGWVEILGNKLRHFLEHH</sequence>
<comment type="similarity">
    <text evidence="1">Belongs to the AHA1 family.</text>
</comment>
<feature type="domain" description="Activator of Hsp90 ATPase homologue 1/2-like C-terminal" evidence="2">
    <location>
        <begin position="12"/>
        <end position="137"/>
    </location>
</feature>
<proteinExistence type="inferred from homology"/>
<name>A0A1G6ZA17_9SPHI</name>
<dbReference type="Pfam" id="PF08327">
    <property type="entry name" value="AHSA1"/>
    <property type="match status" value="1"/>
</dbReference>
<dbReference type="SUPFAM" id="SSF55961">
    <property type="entry name" value="Bet v1-like"/>
    <property type="match status" value="1"/>
</dbReference>
<dbReference type="InterPro" id="IPR013538">
    <property type="entry name" value="ASHA1/2-like_C"/>
</dbReference>
<dbReference type="AlphaFoldDB" id="A0A1G6ZA17"/>
<dbReference type="Gene3D" id="3.30.530.20">
    <property type="match status" value="1"/>
</dbReference>
<dbReference type="InterPro" id="IPR023393">
    <property type="entry name" value="START-like_dom_sf"/>
</dbReference>
<gene>
    <name evidence="3" type="ORF">SAMN05216464_103271</name>
</gene>
<evidence type="ECO:0000256" key="1">
    <source>
        <dbReference type="ARBA" id="ARBA00006817"/>
    </source>
</evidence>
<dbReference type="EMBL" id="FNAI01000003">
    <property type="protein sequence ID" value="SDD99361.1"/>
    <property type="molecule type" value="Genomic_DNA"/>
</dbReference>
<keyword evidence="4" id="KW-1185">Reference proteome</keyword>
<dbReference type="CDD" id="cd07814">
    <property type="entry name" value="SRPBCC_CalC_Aha1-like"/>
    <property type="match status" value="1"/>
</dbReference>
<evidence type="ECO:0000313" key="4">
    <source>
        <dbReference type="Proteomes" id="UP000199072"/>
    </source>
</evidence>
<evidence type="ECO:0000259" key="2">
    <source>
        <dbReference type="Pfam" id="PF08327"/>
    </source>
</evidence>
<evidence type="ECO:0000313" key="3">
    <source>
        <dbReference type="EMBL" id="SDD99361.1"/>
    </source>
</evidence>
<dbReference type="Proteomes" id="UP000199072">
    <property type="component" value="Unassembled WGS sequence"/>
</dbReference>
<protein>
    <submittedName>
        <fullName evidence="3">Uncharacterized conserved protein YndB, AHSA1/START domain</fullName>
    </submittedName>
</protein>
<organism evidence="3 4">
    <name type="scientific">Mucilaginibacter pineti</name>
    <dbReference type="NCBI Taxonomy" id="1391627"/>
    <lineage>
        <taxon>Bacteria</taxon>
        <taxon>Pseudomonadati</taxon>
        <taxon>Bacteroidota</taxon>
        <taxon>Sphingobacteriia</taxon>
        <taxon>Sphingobacteriales</taxon>
        <taxon>Sphingobacteriaceae</taxon>
        <taxon>Mucilaginibacter</taxon>
    </lineage>
</organism>
<dbReference type="STRING" id="1391627.SAMN05216464_103271"/>
<reference evidence="3 4" key="1">
    <citation type="submission" date="2016-10" db="EMBL/GenBank/DDBJ databases">
        <authorList>
            <person name="de Groot N.N."/>
        </authorList>
    </citation>
    <scope>NUCLEOTIDE SEQUENCE [LARGE SCALE GENOMIC DNA]</scope>
    <source>
        <strain evidence="3 4">47C3B</strain>
    </source>
</reference>